<evidence type="ECO:0000313" key="8">
    <source>
        <dbReference type="Proteomes" id="UP000515703"/>
    </source>
</evidence>
<dbReference type="GO" id="GO:0016020">
    <property type="term" value="C:membrane"/>
    <property type="evidence" value="ECO:0007669"/>
    <property type="project" value="UniProtKB-SubCell"/>
</dbReference>
<protein>
    <submittedName>
        <fullName evidence="7">Sodium ABC transporter permease</fullName>
    </submittedName>
</protein>
<feature type="transmembrane region" description="Helical" evidence="5">
    <location>
        <begin position="198"/>
        <end position="222"/>
    </location>
</feature>
<name>A0A7I8DR71_9FIRM</name>
<feature type="transmembrane region" description="Helical" evidence="5">
    <location>
        <begin position="408"/>
        <end position="428"/>
    </location>
</feature>
<feature type="transmembrane region" description="Helical" evidence="5">
    <location>
        <begin position="27"/>
        <end position="48"/>
    </location>
</feature>
<dbReference type="PANTHER" id="PTHR43471:SF3">
    <property type="entry name" value="ABC TRANSPORTER PERMEASE PROTEIN NATB"/>
    <property type="match status" value="1"/>
</dbReference>
<dbReference type="KEGG" id="acht:bsdcttw_39610"/>
<dbReference type="AlphaFoldDB" id="A0A7I8DR71"/>
<proteinExistence type="predicted"/>
<organism evidence="7 8">
    <name type="scientific">Anaerocolumna chitinilytica</name>
    <dbReference type="NCBI Taxonomy" id="1727145"/>
    <lineage>
        <taxon>Bacteria</taxon>
        <taxon>Bacillati</taxon>
        <taxon>Bacillota</taxon>
        <taxon>Clostridia</taxon>
        <taxon>Lachnospirales</taxon>
        <taxon>Lachnospiraceae</taxon>
        <taxon>Anaerocolumna</taxon>
    </lineage>
</organism>
<feature type="transmembrane region" description="Helical" evidence="5">
    <location>
        <begin position="354"/>
        <end position="371"/>
    </location>
</feature>
<feature type="domain" description="ABC-2 type transporter transmembrane" evidence="6">
    <location>
        <begin position="23"/>
        <end position="422"/>
    </location>
</feature>
<keyword evidence="4 5" id="KW-0472">Membrane</keyword>
<evidence type="ECO:0000256" key="4">
    <source>
        <dbReference type="ARBA" id="ARBA00023136"/>
    </source>
</evidence>
<reference evidence="7 8" key="2">
    <citation type="submission" date="2020-08" db="EMBL/GenBank/DDBJ databases">
        <authorList>
            <person name="Ueki A."/>
            <person name="Tonouchi A."/>
        </authorList>
    </citation>
    <scope>NUCLEOTIDE SEQUENCE [LARGE SCALE GENOMIC DNA]</scope>
    <source>
        <strain evidence="7 8">CTTW</strain>
    </source>
</reference>
<feature type="transmembrane region" description="Helical" evidence="5">
    <location>
        <begin position="256"/>
        <end position="279"/>
    </location>
</feature>
<evidence type="ECO:0000256" key="5">
    <source>
        <dbReference type="SAM" id="Phobius"/>
    </source>
</evidence>
<comment type="subcellular location">
    <subcellularLocation>
        <location evidence="1">Membrane</location>
        <topology evidence="1">Multi-pass membrane protein</topology>
    </subcellularLocation>
</comment>
<evidence type="ECO:0000256" key="1">
    <source>
        <dbReference type="ARBA" id="ARBA00004141"/>
    </source>
</evidence>
<dbReference type="Pfam" id="PF12698">
    <property type="entry name" value="ABC2_membrane_3"/>
    <property type="match status" value="1"/>
</dbReference>
<dbReference type="RefSeq" id="WP_185256547.1">
    <property type="nucleotide sequence ID" value="NZ_AP023368.1"/>
</dbReference>
<dbReference type="InterPro" id="IPR013525">
    <property type="entry name" value="ABC2_TM"/>
</dbReference>
<evidence type="ECO:0000256" key="2">
    <source>
        <dbReference type="ARBA" id="ARBA00022692"/>
    </source>
</evidence>
<reference evidence="7 8" key="1">
    <citation type="submission" date="2020-08" db="EMBL/GenBank/DDBJ databases">
        <title>Draft genome sequencing of an Anaerocolumna strain isolated from anoxic soil subjected to BSD treatment.</title>
        <authorList>
            <person name="Uek A."/>
            <person name="Tonouchi A."/>
        </authorList>
    </citation>
    <scope>NUCLEOTIDE SEQUENCE [LARGE SCALE GENOMIC DNA]</scope>
    <source>
        <strain evidence="7 8">CTTW</strain>
    </source>
</reference>
<evidence type="ECO:0000259" key="6">
    <source>
        <dbReference type="Pfam" id="PF12698"/>
    </source>
</evidence>
<sequence>MKERLRGFRAVYSFTFKQLSGTKSFKIITVLIALLIAGGLIVGSVVGAGRGKDHGNGTGANGETTEVSQVENVLVMDESGLSPIDFSAYLKGNKVFENIQFKDFEGTDFSEAIKDSGVTQKTVILQIVKQGTDYQLKGALPENSLLKEKDVKKLVSALSQAFQLVKLNKAGLTPEQITAAMQSVDYSYSNIGDKSNNVATVIVKMVAPMLFSFMLYMMLILYGQSVSKSVSGEKTSKLVETLLVSVRPDALIAGKVVAVAVQGVLQFIIWIAALFIGLYGGDMVAKMVHPGYTNPVIAVLNAVKNNIGESALSPAAVLLAVAFFFVGFLFYSVLAALAGSMVSKPEDAASTQSILQLPIVISWLLCYFVPLNGNETFIPVARYIPFTAPFCVPVDTLTGAVNLWESTLMLMVMIVFTLLLVALSSRIFKGLILYNGQKVNLKTIQGILKGKQ</sequence>
<evidence type="ECO:0000313" key="7">
    <source>
        <dbReference type="EMBL" id="BCK00921.1"/>
    </source>
</evidence>
<dbReference type="Proteomes" id="UP000515703">
    <property type="component" value="Chromosome"/>
</dbReference>
<dbReference type="GO" id="GO:0140359">
    <property type="term" value="F:ABC-type transporter activity"/>
    <property type="evidence" value="ECO:0007669"/>
    <property type="project" value="InterPro"/>
</dbReference>
<evidence type="ECO:0000256" key="3">
    <source>
        <dbReference type="ARBA" id="ARBA00022989"/>
    </source>
</evidence>
<keyword evidence="3 5" id="KW-1133">Transmembrane helix</keyword>
<accession>A0A7I8DR71</accession>
<feature type="transmembrane region" description="Helical" evidence="5">
    <location>
        <begin position="315"/>
        <end position="342"/>
    </location>
</feature>
<keyword evidence="8" id="KW-1185">Reference proteome</keyword>
<gene>
    <name evidence="7" type="ORF">bsdcttw_39610</name>
</gene>
<keyword evidence="2 5" id="KW-0812">Transmembrane</keyword>
<dbReference type="PANTHER" id="PTHR43471">
    <property type="entry name" value="ABC TRANSPORTER PERMEASE"/>
    <property type="match status" value="1"/>
</dbReference>
<dbReference type="EMBL" id="AP023368">
    <property type="protein sequence ID" value="BCK00921.1"/>
    <property type="molecule type" value="Genomic_DNA"/>
</dbReference>